<dbReference type="EMBL" id="WJBU01000008">
    <property type="protein sequence ID" value="MRD47354.1"/>
    <property type="molecule type" value="Genomic_DNA"/>
</dbReference>
<reference evidence="5 6" key="1">
    <citation type="submission" date="2019-11" db="EMBL/GenBank/DDBJ databases">
        <title>Caenimonas koreensis gen. nov., sp. nov., isolated from activated sludge.</title>
        <authorList>
            <person name="Seung H.R."/>
        </authorList>
    </citation>
    <scope>NUCLEOTIDE SEQUENCE [LARGE SCALE GENOMIC DNA]</scope>
    <source>
        <strain evidence="5 6">EMB320</strain>
    </source>
</reference>
<dbReference type="Pfam" id="PF13458">
    <property type="entry name" value="Peripla_BP_6"/>
    <property type="match status" value="1"/>
</dbReference>
<feature type="domain" description="Leucine-binding protein" evidence="4">
    <location>
        <begin position="29"/>
        <end position="375"/>
    </location>
</feature>
<evidence type="ECO:0000259" key="4">
    <source>
        <dbReference type="Pfam" id="PF13458"/>
    </source>
</evidence>
<evidence type="ECO:0000313" key="6">
    <source>
        <dbReference type="Proteomes" id="UP000487350"/>
    </source>
</evidence>
<dbReference type="Proteomes" id="UP000487350">
    <property type="component" value="Unassembled WGS sequence"/>
</dbReference>
<comment type="caution">
    <text evidence="5">The sequence shown here is derived from an EMBL/GenBank/DDBJ whole genome shotgun (WGS) entry which is preliminary data.</text>
</comment>
<dbReference type="Gene3D" id="3.40.50.2300">
    <property type="match status" value="2"/>
</dbReference>
<gene>
    <name evidence="5" type="ORF">GHT07_08700</name>
</gene>
<evidence type="ECO:0000256" key="3">
    <source>
        <dbReference type="SAM" id="SignalP"/>
    </source>
</evidence>
<dbReference type="InterPro" id="IPR028081">
    <property type="entry name" value="Leu-bd"/>
</dbReference>
<protein>
    <submittedName>
        <fullName evidence="5">ABC transporter substrate-binding protein</fullName>
    </submittedName>
</protein>
<dbReference type="PANTHER" id="PTHR47235">
    <property type="entry name" value="BLR6548 PROTEIN"/>
    <property type="match status" value="1"/>
</dbReference>
<dbReference type="CDD" id="cd06326">
    <property type="entry name" value="PBP1_ABC_ligand_binding-like"/>
    <property type="match status" value="1"/>
</dbReference>
<feature type="signal peptide" evidence="3">
    <location>
        <begin position="1"/>
        <end position="26"/>
    </location>
</feature>
<keyword evidence="2 3" id="KW-0732">Signal</keyword>
<evidence type="ECO:0000256" key="2">
    <source>
        <dbReference type="ARBA" id="ARBA00022729"/>
    </source>
</evidence>
<feature type="chain" id="PRO_5033061219" evidence="3">
    <location>
        <begin position="27"/>
        <end position="379"/>
    </location>
</feature>
<comment type="similarity">
    <text evidence="1">Belongs to the leucine-binding protein family.</text>
</comment>
<name>A0A844ATC4_9BURK</name>
<dbReference type="InterPro" id="IPR028082">
    <property type="entry name" value="Peripla_BP_I"/>
</dbReference>
<accession>A0A844ATC4</accession>
<evidence type="ECO:0000256" key="1">
    <source>
        <dbReference type="ARBA" id="ARBA00010062"/>
    </source>
</evidence>
<organism evidence="5 6">
    <name type="scientific">Caenimonas koreensis DSM 17982</name>
    <dbReference type="NCBI Taxonomy" id="1121255"/>
    <lineage>
        <taxon>Bacteria</taxon>
        <taxon>Pseudomonadati</taxon>
        <taxon>Pseudomonadota</taxon>
        <taxon>Betaproteobacteria</taxon>
        <taxon>Burkholderiales</taxon>
        <taxon>Comamonadaceae</taxon>
        <taxon>Caenimonas</taxon>
    </lineage>
</organism>
<proteinExistence type="inferred from homology"/>
<sequence>MNSGLSLGRRALAGLALAVSGHIALAGDITIAQVAPLSGVLASTGAQMVLGGKLYFDHINAKGGINGQKIKVIVSDDAYKVDETVRLTKEMLARPEVVALFGFAGTANVGKLLTDGILEEGGAALVAPYTGGEPLRNPFNQWIFHVRAGYADEAEHMVQQLTTLGMKRIAVMYQDDGFGKAGLAGVEKAMTRRELKLAATAGYERNTDKVAQAVAKIKAADPQAIIMISVNKSTAAFVKQYRESGGGAQLLNISVVDPSELVKLAGLKNAHGLGISQVVPYPYMANLPVIREYQELLKKHAPKEDINYTSFEEFLGAKVLVEGLRRAGPNPTRAKVLKALENMGQFDLGGIAVNFSPDNRIGSHYVEVTVIGSTGKLLK</sequence>
<evidence type="ECO:0000313" key="5">
    <source>
        <dbReference type="EMBL" id="MRD47354.1"/>
    </source>
</evidence>
<dbReference type="RefSeq" id="WP_323740848.1">
    <property type="nucleotide sequence ID" value="NZ_WJBU01000008.1"/>
</dbReference>
<dbReference type="PANTHER" id="PTHR47235:SF1">
    <property type="entry name" value="BLR6548 PROTEIN"/>
    <property type="match status" value="1"/>
</dbReference>
<dbReference type="AlphaFoldDB" id="A0A844ATC4"/>
<dbReference type="SUPFAM" id="SSF53822">
    <property type="entry name" value="Periplasmic binding protein-like I"/>
    <property type="match status" value="1"/>
</dbReference>
<keyword evidence="6" id="KW-1185">Reference proteome</keyword>